<dbReference type="GO" id="GO:0003676">
    <property type="term" value="F:nucleic acid binding"/>
    <property type="evidence" value="ECO:0007669"/>
    <property type="project" value="InterPro"/>
</dbReference>
<dbReference type="Pfam" id="PF02536">
    <property type="entry name" value="mTERF"/>
    <property type="match status" value="1"/>
</dbReference>
<dbReference type="InterPro" id="IPR003690">
    <property type="entry name" value="MTERF"/>
</dbReference>
<evidence type="ECO:0000313" key="5">
    <source>
        <dbReference type="Proteomes" id="UP001205105"/>
    </source>
</evidence>
<gene>
    <name evidence="4" type="ORF">COHA_007520</name>
</gene>
<dbReference type="InterPro" id="IPR038538">
    <property type="entry name" value="MTERF_sf"/>
</dbReference>
<protein>
    <submittedName>
        <fullName evidence="4">Uncharacterized protein</fullName>
    </submittedName>
</protein>
<sequence>MLRTASRRLSVLQPSQPPELPLAAQGGSSLLLLATLLHWSSAAGAAADEQQQQTAEVLRRAVRSLLPETAVVQYLQDRLGLDALEADAVLERIQTLGPPESQCYRRRQPREVSLAEVMPVVDFLSEEIVGLDVAALVRRHPHILVDTSVERLRHNCQQLAEELQLTPQQLARIARKCPFLLRADLPRNMLPICELLRGWGLLHADVRRVVVSHPSFFMYRPETIEERIRWLHEELGLSKKDVATLLRKYVLVAAYSAAQHEHGRRWLLEQGVPSSKLPRAITRFPHLLIYSGNKRSEWVGFMRDELGLSQAAVARVLVSQPDMTGRSLALLRKHLGMWQTVLRLSPAQLKSMLEANAAVLRLDVSSPTYAAKIEYLKHLLERIVVRGEYLRAVGRLVAESPTGWLASSEPLFASKFAKTNAAEFAAFKLRFLASPEARQLLGSAEQERAQRMTGRRLEHERAADAASLAEVERSLRQRIKQPQQKAAVEGAA</sequence>
<keyword evidence="2" id="KW-0804">Transcription</keyword>
<dbReference type="Gene3D" id="1.25.70.10">
    <property type="entry name" value="Transcription termination factor 3, mitochondrial"/>
    <property type="match status" value="1"/>
</dbReference>
<organism evidence="4 5">
    <name type="scientific">Chlorella ohadii</name>
    <dbReference type="NCBI Taxonomy" id="2649997"/>
    <lineage>
        <taxon>Eukaryota</taxon>
        <taxon>Viridiplantae</taxon>
        <taxon>Chlorophyta</taxon>
        <taxon>core chlorophytes</taxon>
        <taxon>Trebouxiophyceae</taxon>
        <taxon>Chlorellales</taxon>
        <taxon>Chlorellaceae</taxon>
        <taxon>Chlorella clade</taxon>
        <taxon>Chlorella</taxon>
    </lineage>
</organism>
<evidence type="ECO:0000313" key="4">
    <source>
        <dbReference type="EMBL" id="KAI7838724.1"/>
    </source>
</evidence>
<dbReference type="Proteomes" id="UP001205105">
    <property type="component" value="Unassembled WGS sequence"/>
</dbReference>
<dbReference type="PANTHER" id="PTHR13068:SF112">
    <property type="entry name" value="TRANSCRIPTION TERMINATION FACTOR 3, MITOCHONDRIAL"/>
    <property type="match status" value="1"/>
</dbReference>
<dbReference type="SMART" id="SM00733">
    <property type="entry name" value="Mterf"/>
    <property type="match status" value="3"/>
</dbReference>
<evidence type="ECO:0000256" key="2">
    <source>
        <dbReference type="ARBA" id="ARBA00022472"/>
    </source>
</evidence>
<keyword evidence="5" id="KW-1185">Reference proteome</keyword>
<reference evidence="4" key="1">
    <citation type="submission" date="2020-11" db="EMBL/GenBank/DDBJ databases">
        <title>Chlorella ohadii genome sequencing and assembly.</title>
        <authorList>
            <person name="Murik O."/>
            <person name="Treves H."/>
            <person name="Kedem I."/>
            <person name="Shotland Y."/>
            <person name="Kaplan A."/>
        </authorList>
    </citation>
    <scope>NUCLEOTIDE SEQUENCE</scope>
    <source>
        <strain evidence="4">1</strain>
    </source>
</reference>
<keyword evidence="2" id="KW-0805">Transcription regulation</keyword>
<evidence type="ECO:0000256" key="3">
    <source>
        <dbReference type="ARBA" id="ARBA00022946"/>
    </source>
</evidence>
<comment type="caution">
    <text evidence="4">The sequence shown here is derived from an EMBL/GenBank/DDBJ whole genome shotgun (WGS) entry which is preliminary data.</text>
</comment>
<dbReference type="EMBL" id="JADXDR010000119">
    <property type="protein sequence ID" value="KAI7838724.1"/>
    <property type="molecule type" value="Genomic_DNA"/>
</dbReference>
<dbReference type="AlphaFoldDB" id="A0AAD5DQQ3"/>
<evidence type="ECO:0000256" key="1">
    <source>
        <dbReference type="ARBA" id="ARBA00007692"/>
    </source>
</evidence>
<keyword evidence="2" id="KW-0806">Transcription termination</keyword>
<name>A0AAD5DQQ3_9CHLO</name>
<dbReference type="PANTHER" id="PTHR13068">
    <property type="entry name" value="CGI-12 PROTEIN-RELATED"/>
    <property type="match status" value="1"/>
</dbReference>
<keyword evidence="3" id="KW-0809">Transit peptide</keyword>
<dbReference type="GO" id="GO:0006353">
    <property type="term" value="P:DNA-templated transcription termination"/>
    <property type="evidence" value="ECO:0007669"/>
    <property type="project" value="UniProtKB-KW"/>
</dbReference>
<comment type="similarity">
    <text evidence="1">Belongs to the mTERF family.</text>
</comment>
<proteinExistence type="inferred from homology"/>
<accession>A0AAD5DQQ3</accession>